<accession>A0A7C9IV23</accession>
<dbReference type="EC" id="2.7.7.65" evidence="1"/>
<dbReference type="InterPro" id="IPR000160">
    <property type="entry name" value="GGDEF_dom"/>
</dbReference>
<comment type="caution">
    <text evidence="4">The sequence shown here is derived from an EMBL/GenBank/DDBJ whole genome shotgun (WGS) entry which is preliminary data.</text>
</comment>
<keyword evidence="5" id="KW-1185">Reference proteome</keyword>
<dbReference type="GO" id="GO:0043709">
    <property type="term" value="P:cell adhesion involved in single-species biofilm formation"/>
    <property type="evidence" value="ECO:0007669"/>
    <property type="project" value="TreeGrafter"/>
</dbReference>
<dbReference type="FunFam" id="3.30.70.270:FF:000001">
    <property type="entry name" value="Diguanylate cyclase domain protein"/>
    <property type="match status" value="1"/>
</dbReference>
<dbReference type="PROSITE" id="PS50887">
    <property type="entry name" value="GGDEF"/>
    <property type="match status" value="1"/>
</dbReference>
<dbReference type="NCBIfam" id="TIGR00254">
    <property type="entry name" value="GGDEF"/>
    <property type="match status" value="1"/>
</dbReference>
<comment type="catalytic activity">
    <reaction evidence="2">
        <text>2 GTP = 3',3'-c-di-GMP + 2 diphosphate</text>
        <dbReference type="Rhea" id="RHEA:24898"/>
        <dbReference type="ChEBI" id="CHEBI:33019"/>
        <dbReference type="ChEBI" id="CHEBI:37565"/>
        <dbReference type="ChEBI" id="CHEBI:58805"/>
        <dbReference type="EC" id="2.7.7.65"/>
    </reaction>
</comment>
<dbReference type="GO" id="GO:0052621">
    <property type="term" value="F:diguanylate cyclase activity"/>
    <property type="evidence" value="ECO:0007669"/>
    <property type="project" value="UniProtKB-EC"/>
</dbReference>
<dbReference type="InterPro" id="IPR050469">
    <property type="entry name" value="Diguanylate_Cyclase"/>
</dbReference>
<evidence type="ECO:0000313" key="4">
    <source>
        <dbReference type="EMBL" id="MYL82222.1"/>
    </source>
</evidence>
<dbReference type="AlphaFoldDB" id="A0A7C9IV23"/>
<feature type="domain" description="GGDEF" evidence="3">
    <location>
        <begin position="136"/>
        <end position="272"/>
    </location>
</feature>
<dbReference type="PANTHER" id="PTHR45138:SF9">
    <property type="entry name" value="DIGUANYLATE CYCLASE DGCM-RELATED"/>
    <property type="match status" value="1"/>
</dbReference>
<dbReference type="Proteomes" id="UP000482487">
    <property type="component" value="Unassembled WGS sequence"/>
</dbReference>
<proteinExistence type="predicted"/>
<sequence length="299" mass="32612">MKPANDPDAPAVGKANGCVPDFPDEALLAELEALRQMLAPVEKPACATEGDGLIIMRLCSGLTLPEWECLRNRRDLRDWLALPLSANPFPYLTRIQQTLEELVFLSEHDPLTKLYNRGAFERILGAELIRSARSGQSLALVLLDLDDFKLVNDTYGHPCGDRVLETIGALLAAEKRTYDYAARIGGEEFALILPGVGLMRAEGVIERLIESARSLRIVCDGVDTPLRVTISAGLACTKGKYPISLEKLYALADGALYTAKAQGKDRLFSAPIADLTAPPENTLVRADEKRFLFTGSTKG</sequence>
<dbReference type="SMART" id="SM00267">
    <property type="entry name" value="GGDEF"/>
    <property type="match status" value="1"/>
</dbReference>
<dbReference type="GO" id="GO:0005886">
    <property type="term" value="C:plasma membrane"/>
    <property type="evidence" value="ECO:0007669"/>
    <property type="project" value="TreeGrafter"/>
</dbReference>
<dbReference type="EMBL" id="WVUD01000003">
    <property type="protein sequence ID" value="MYL82222.1"/>
    <property type="molecule type" value="Genomic_DNA"/>
</dbReference>
<evidence type="ECO:0000259" key="3">
    <source>
        <dbReference type="PROSITE" id="PS50887"/>
    </source>
</evidence>
<dbReference type="SUPFAM" id="SSF55073">
    <property type="entry name" value="Nucleotide cyclase"/>
    <property type="match status" value="1"/>
</dbReference>
<reference evidence="4 5" key="1">
    <citation type="submission" date="2020-01" db="EMBL/GenBank/DDBJ databases">
        <title>Genome sequence of Desulfovibrio aerotolerans DSM 16695(T).</title>
        <authorList>
            <person name="Karnachuk O."/>
            <person name="Avakyan M."/>
            <person name="Mardanov A."/>
            <person name="Kadnikov V."/>
            <person name="Ravin N."/>
        </authorList>
    </citation>
    <scope>NUCLEOTIDE SEQUENCE [LARGE SCALE GENOMIC DNA]</scope>
    <source>
        <strain evidence="4 5">DSM 16695</strain>
    </source>
</reference>
<dbReference type="OrthoDB" id="9790367at2"/>
<name>A0A7C9IV23_9BACT</name>
<dbReference type="RefSeq" id="WP_160958756.1">
    <property type="nucleotide sequence ID" value="NZ_WVUD01000003.1"/>
</dbReference>
<gene>
    <name evidence="4" type="ORF">GTA51_03605</name>
</gene>
<dbReference type="GO" id="GO:1902201">
    <property type="term" value="P:negative regulation of bacterial-type flagellum-dependent cell motility"/>
    <property type="evidence" value="ECO:0007669"/>
    <property type="project" value="TreeGrafter"/>
</dbReference>
<dbReference type="PANTHER" id="PTHR45138">
    <property type="entry name" value="REGULATORY COMPONENTS OF SENSORY TRANSDUCTION SYSTEM"/>
    <property type="match status" value="1"/>
</dbReference>
<dbReference type="InterPro" id="IPR043128">
    <property type="entry name" value="Rev_trsase/Diguanyl_cyclase"/>
</dbReference>
<evidence type="ECO:0000256" key="2">
    <source>
        <dbReference type="ARBA" id="ARBA00034247"/>
    </source>
</evidence>
<dbReference type="InterPro" id="IPR029787">
    <property type="entry name" value="Nucleotide_cyclase"/>
</dbReference>
<dbReference type="CDD" id="cd01949">
    <property type="entry name" value="GGDEF"/>
    <property type="match status" value="1"/>
</dbReference>
<protein>
    <recommendedName>
        <fullName evidence="1">diguanylate cyclase</fullName>
        <ecNumber evidence="1">2.7.7.65</ecNumber>
    </recommendedName>
</protein>
<dbReference type="Gene3D" id="3.30.70.270">
    <property type="match status" value="1"/>
</dbReference>
<evidence type="ECO:0000256" key="1">
    <source>
        <dbReference type="ARBA" id="ARBA00012528"/>
    </source>
</evidence>
<evidence type="ECO:0000313" key="5">
    <source>
        <dbReference type="Proteomes" id="UP000482487"/>
    </source>
</evidence>
<organism evidence="4 5">
    <name type="scientific">Solidesulfovibrio aerotolerans</name>
    <dbReference type="NCBI Taxonomy" id="295255"/>
    <lineage>
        <taxon>Bacteria</taxon>
        <taxon>Pseudomonadati</taxon>
        <taxon>Thermodesulfobacteriota</taxon>
        <taxon>Desulfovibrionia</taxon>
        <taxon>Desulfovibrionales</taxon>
        <taxon>Desulfovibrionaceae</taxon>
        <taxon>Solidesulfovibrio</taxon>
    </lineage>
</organism>
<dbReference type="Pfam" id="PF00990">
    <property type="entry name" value="GGDEF"/>
    <property type="match status" value="1"/>
</dbReference>